<keyword evidence="1" id="KW-0732">Signal</keyword>
<feature type="signal peptide" evidence="1">
    <location>
        <begin position="1"/>
        <end position="23"/>
    </location>
</feature>
<dbReference type="GO" id="GO:0016787">
    <property type="term" value="F:hydrolase activity"/>
    <property type="evidence" value="ECO:0007669"/>
    <property type="project" value="UniProtKB-KW"/>
</dbReference>
<sequence length="534" mass="60854">MIKRTTQLAICAVSFILAFNACKTTSAPEKKHDSEVIYHVFQRSFYDSNGDQHGDLNGLREKLDYLQELGVTSILMVPLYESVYYHNYFASDFKKIDPRYGTMEDYLNLVKDIHKRGMKIYMDMETQYVTEDHLWYKDSYNNPSSKYSNYILYQDSAQTKPSTIVMELTGLKGYDGVTRRITTVNLRNKEVLEYNYDLFKYWVDPNGDGKFDDGVDGFRSDHMMDHLDNKPQLTDLFKEFWTPLITRLKQVNPDLNIVAEQASWGAYGIDYLTDGGVDRVFGFRLAFAIRNFNKQEINNMADTIFGLTPENKQQVIFIENHDMPRFAQVVKNNVAKEKVGAALNLLIGGVPAIYYGQEIGMTGGAKPGEYGMTDANEIPVREAFEWYKADSGKGMALWYKDSGPWWDTRNMKANDGISLEEQKDDPNSLWNYYKTLIHLRNTHVALGLGKYQTLKNDNDQVVSFLRYKDNHAAVVAVNLSDSAQHATLHTTDAKVRVTGKNIFSIHGNAALQADTDEVIIDLPANGVAVFEVKL</sequence>
<evidence type="ECO:0000259" key="2">
    <source>
        <dbReference type="SMART" id="SM00642"/>
    </source>
</evidence>
<accession>A0ABV2T0Y5</accession>
<dbReference type="Gene3D" id="2.60.40.1180">
    <property type="entry name" value="Golgi alpha-mannosidase II"/>
    <property type="match status" value="1"/>
</dbReference>
<keyword evidence="3" id="KW-0378">Hydrolase</keyword>
<dbReference type="InterPro" id="IPR006047">
    <property type="entry name" value="GH13_cat_dom"/>
</dbReference>
<proteinExistence type="predicted"/>
<feature type="chain" id="PRO_5045689491" evidence="1">
    <location>
        <begin position="24"/>
        <end position="534"/>
    </location>
</feature>
<dbReference type="SUPFAM" id="SSF51011">
    <property type="entry name" value="Glycosyl hydrolase domain"/>
    <property type="match status" value="1"/>
</dbReference>
<dbReference type="Pfam" id="PF00128">
    <property type="entry name" value="Alpha-amylase"/>
    <property type="match status" value="1"/>
</dbReference>
<organism evidence="3 4">
    <name type="scientific">Chitinophaga defluvii</name>
    <dbReference type="NCBI Taxonomy" id="3163343"/>
    <lineage>
        <taxon>Bacteria</taxon>
        <taxon>Pseudomonadati</taxon>
        <taxon>Bacteroidota</taxon>
        <taxon>Chitinophagia</taxon>
        <taxon>Chitinophagales</taxon>
        <taxon>Chitinophagaceae</taxon>
        <taxon>Chitinophaga</taxon>
    </lineage>
</organism>
<comment type="caution">
    <text evidence="3">The sequence shown here is derived from an EMBL/GenBank/DDBJ whole genome shotgun (WGS) entry which is preliminary data.</text>
</comment>
<dbReference type="InterPro" id="IPR013780">
    <property type="entry name" value="Glyco_hydro_b"/>
</dbReference>
<dbReference type="InterPro" id="IPR045857">
    <property type="entry name" value="O16G_dom_2"/>
</dbReference>
<dbReference type="InterPro" id="IPR017853">
    <property type="entry name" value="GH"/>
</dbReference>
<dbReference type="Gene3D" id="3.90.400.10">
    <property type="entry name" value="Oligo-1,6-glucosidase, Domain 2"/>
    <property type="match status" value="1"/>
</dbReference>
<dbReference type="RefSeq" id="WP_354658941.1">
    <property type="nucleotide sequence ID" value="NZ_JBEXAC010000001.1"/>
</dbReference>
<keyword evidence="4" id="KW-1185">Reference proteome</keyword>
<name>A0ABV2T0Y5_9BACT</name>
<dbReference type="SMART" id="SM00642">
    <property type="entry name" value="Aamy"/>
    <property type="match status" value="1"/>
</dbReference>
<dbReference type="SUPFAM" id="SSF51445">
    <property type="entry name" value="(Trans)glycosidases"/>
    <property type="match status" value="1"/>
</dbReference>
<dbReference type="Gene3D" id="3.20.20.80">
    <property type="entry name" value="Glycosidases"/>
    <property type="match status" value="1"/>
</dbReference>
<evidence type="ECO:0000256" key="1">
    <source>
        <dbReference type="SAM" id="SignalP"/>
    </source>
</evidence>
<dbReference type="Pfam" id="PF02806">
    <property type="entry name" value="Alpha-amylase_C"/>
    <property type="match status" value="1"/>
</dbReference>
<dbReference type="PANTHER" id="PTHR10357">
    <property type="entry name" value="ALPHA-AMYLASE FAMILY MEMBER"/>
    <property type="match status" value="1"/>
</dbReference>
<evidence type="ECO:0000313" key="3">
    <source>
        <dbReference type="EMBL" id="MET6996295.1"/>
    </source>
</evidence>
<gene>
    <name evidence="3" type="ORF">ABR189_02905</name>
</gene>
<dbReference type="EMBL" id="JBEXAC010000001">
    <property type="protein sequence ID" value="MET6996295.1"/>
    <property type="molecule type" value="Genomic_DNA"/>
</dbReference>
<feature type="domain" description="Glycosyl hydrolase family 13 catalytic" evidence="2">
    <location>
        <begin position="39"/>
        <end position="393"/>
    </location>
</feature>
<evidence type="ECO:0000313" key="4">
    <source>
        <dbReference type="Proteomes" id="UP001549749"/>
    </source>
</evidence>
<reference evidence="3 4" key="1">
    <citation type="submission" date="2024-06" db="EMBL/GenBank/DDBJ databases">
        <title>Chitinophaga defluvii sp. nov., isolated from municipal sewage.</title>
        <authorList>
            <person name="Zhang L."/>
        </authorList>
    </citation>
    <scope>NUCLEOTIDE SEQUENCE [LARGE SCALE GENOMIC DNA]</scope>
    <source>
        <strain evidence="3 4">H8</strain>
    </source>
</reference>
<dbReference type="Proteomes" id="UP001549749">
    <property type="component" value="Unassembled WGS sequence"/>
</dbReference>
<dbReference type="InterPro" id="IPR006048">
    <property type="entry name" value="A-amylase/branching_C"/>
</dbReference>
<protein>
    <submittedName>
        <fullName evidence="3">Alpha-amylase family glycosyl hydrolase</fullName>
    </submittedName>
</protein>